<dbReference type="GO" id="GO:0022857">
    <property type="term" value="F:transmembrane transporter activity"/>
    <property type="evidence" value="ECO:0007669"/>
    <property type="project" value="UniProtKB-UniRule"/>
</dbReference>
<keyword evidence="4 7" id="KW-0812">Transmembrane</keyword>
<evidence type="ECO:0000259" key="8">
    <source>
        <dbReference type="Pfam" id="PF06808"/>
    </source>
</evidence>
<dbReference type="PANTHER" id="PTHR33362">
    <property type="entry name" value="SIALIC ACID TRAP TRANSPORTER PERMEASE PROTEIN SIAT-RELATED"/>
    <property type="match status" value="1"/>
</dbReference>
<organism evidence="9 10">
    <name type="scientific">Acuticoccus sediminis</name>
    <dbReference type="NCBI Taxonomy" id="2184697"/>
    <lineage>
        <taxon>Bacteria</taxon>
        <taxon>Pseudomonadati</taxon>
        <taxon>Pseudomonadota</taxon>
        <taxon>Alphaproteobacteria</taxon>
        <taxon>Hyphomicrobiales</taxon>
        <taxon>Amorphaceae</taxon>
        <taxon>Acuticoccus</taxon>
    </lineage>
</organism>
<feature type="transmembrane region" description="Helical" evidence="7">
    <location>
        <begin position="404"/>
        <end position="425"/>
    </location>
</feature>
<feature type="transmembrane region" description="Helical" evidence="7">
    <location>
        <begin position="171"/>
        <end position="196"/>
    </location>
</feature>
<keyword evidence="5 7" id="KW-1133">Transmembrane helix</keyword>
<protein>
    <recommendedName>
        <fullName evidence="7">TRAP transporter large permease protein</fullName>
    </recommendedName>
</protein>
<evidence type="ECO:0000256" key="7">
    <source>
        <dbReference type="RuleBase" id="RU369079"/>
    </source>
</evidence>
<evidence type="ECO:0000256" key="2">
    <source>
        <dbReference type="ARBA" id="ARBA00022475"/>
    </source>
</evidence>
<name>A0A8B2NU29_9HYPH</name>
<evidence type="ECO:0000256" key="5">
    <source>
        <dbReference type="ARBA" id="ARBA00022989"/>
    </source>
</evidence>
<dbReference type="AlphaFoldDB" id="A0A8B2NU29"/>
<sequence length="430" mass="45456">MSASLLYFGAILVVLGTSIYVGAALVLLAFGADLTSLGILPNMAGNILWSTMNSYILVAIPLFVLLGEILSLSGVADRMYRALAHWVGWLPGGLVHANIATCALFAAASGSSVATAATIGTVAQPTLLRLGYDQRLVLGSIAAGGTLGILIPPSINIIVYGALTNTSIGRLFAAGILPGIVLAMTMSLIVIAISLIKGSKAETLDAQMTMAQRIRSLIHVLPVLFVFTVVMGSIYLGIATPTEAAAMGIMAALILAAINGTLTITMLHTAFESAVKTTAMILLVIVGAFILNFQLSVTGIPQAFANWIVSLDLGKYGTIWMLVVFYAILGCFLEAVAMLVTTIAVVYPLVIKLGFDPVWFGIFIIVLMEMALITPPVGLNLFVVQNIRIRQGSILDVYRGVAPFVLAMVIFLAILIYVPEIALWLPSLLF</sequence>
<feature type="transmembrane region" description="Helical" evidence="7">
    <location>
        <begin position="319"/>
        <end position="346"/>
    </location>
</feature>
<feature type="transmembrane region" description="Helical" evidence="7">
    <location>
        <begin position="55"/>
        <end position="76"/>
    </location>
</feature>
<evidence type="ECO:0000256" key="6">
    <source>
        <dbReference type="ARBA" id="ARBA00023136"/>
    </source>
</evidence>
<keyword evidence="6 7" id="KW-0472">Membrane</keyword>
<comment type="function">
    <text evidence="7">Part of the tripartite ATP-independent periplasmic (TRAP) transport system.</text>
</comment>
<evidence type="ECO:0000313" key="9">
    <source>
        <dbReference type="EMBL" id="RAI02009.1"/>
    </source>
</evidence>
<evidence type="ECO:0000256" key="4">
    <source>
        <dbReference type="ARBA" id="ARBA00022692"/>
    </source>
</evidence>
<feature type="transmembrane region" description="Helical" evidence="7">
    <location>
        <begin position="96"/>
        <end position="123"/>
    </location>
</feature>
<dbReference type="RefSeq" id="WP_111345280.1">
    <property type="nucleotide sequence ID" value="NZ_QHHQ01000002.1"/>
</dbReference>
<evidence type="ECO:0000313" key="10">
    <source>
        <dbReference type="Proteomes" id="UP000249590"/>
    </source>
</evidence>
<dbReference type="InterPro" id="IPR004681">
    <property type="entry name" value="TRAP_DctM"/>
</dbReference>
<feature type="transmembrane region" description="Helical" evidence="7">
    <location>
        <begin position="279"/>
        <end position="299"/>
    </location>
</feature>
<keyword evidence="7" id="KW-0813">Transport</keyword>
<dbReference type="OrthoDB" id="9790209at2"/>
<dbReference type="GO" id="GO:0005886">
    <property type="term" value="C:plasma membrane"/>
    <property type="evidence" value="ECO:0007669"/>
    <property type="project" value="UniProtKB-SubCell"/>
</dbReference>
<feature type="transmembrane region" description="Helical" evidence="7">
    <location>
        <begin position="6"/>
        <end position="34"/>
    </location>
</feature>
<accession>A0A8B2NU29</accession>
<dbReference type="Pfam" id="PF06808">
    <property type="entry name" value="DctM"/>
    <property type="match status" value="1"/>
</dbReference>
<keyword evidence="3 7" id="KW-0997">Cell inner membrane</keyword>
<feature type="transmembrane region" description="Helical" evidence="7">
    <location>
        <begin position="244"/>
        <end position="267"/>
    </location>
</feature>
<dbReference type="EMBL" id="QHHQ01000002">
    <property type="protein sequence ID" value="RAI02009.1"/>
    <property type="molecule type" value="Genomic_DNA"/>
</dbReference>
<proteinExistence type="inferred from homology"/>
<feature type="transmembrane region" description="Helical" evidence="7">
    <location>
        <begin position="358"/>
        <end position="384"/>
    </location>
</feature>
<feature type="domain" description="TRAP C4-dicarboxylate transport system permease DctM subunit" evidence="8">
    <location>
        <begin position="9"/>
        <end position="421"/>
    </location>
</feature>
<dbReference type="PANTHER" id="PTHR33362:SF5">
    <property type="entry name" value="C4-DICARBOXYLATE TRAP TRANSPORTER LARGE PERMEASE PROTEIN DCTM"/>
    <property type="match status" value="1"/>
</dbReference>
<dbReference type="Proteomes" id="UP000249590">
    <property type="component" value="Unassembled WGS sequence"/>
</dbReference>
<keyword evidence="10" id="KW-1185">Reference proteome</keyword>
<dbReference type="NCBIfam" id="TIGR00786">
    <property type="entry name" value="dctM"/>
    <property type="match status" value="1"/>
</dbReference>
<comment type="caution">
    <text evidence="9">The sequence shown here is derived from an EMBL/GenBank/DDBJ whole genome shotgun (WGS) entry which is preliminary data.</text>
</comment>
<feature type="transmembrane region" description="Helical" evidence="7">
    <location>
        <begin position="217"/>
        <end position="238"/>
    </location>
</feature>
<keyword evidence="2" id="KW-1003">Cell membrane</keyword>
<dbReference type="PIRSF" id="PIRSF006066">
    <property type="entry name" value="HI0050"/>
    <property type="match status" value="1"/>
</dbReference>
<comment type="subunit">
    <text evidence="7">The complex comprises the extracytoplasmic solute receptor protein and the two transmembrane proteins.</text>
</comment>
<feature type="transmembrane region" description="Helical" evidence="7">
    <location>
        <begin position="135"/>
        <end position="159"/>
    </location>
</feature>
<evidence type="ECO:0000256" key="3">
    <source>
        <dbReference type="ARBA" id="ARBA00022519"/>
    </source>
</evidence>
<comment type="similarity">
    <text evidence="7">Belongs to the TRAP transporter large permease family.</text>
</comment>
<reference evidence="9 10" key="1">
    <citation type="submission" date="2018-05" db="EMBL/GenBank/DDBJ databases">
        <title>Acuticoccus sediminis sp. nov., isolated from deep-sea sediment of Indian Ocean.</title>
        <authorList>
            <person name="Liu X."/>
            <person name="Lai Q."/>
            <person name="Du Y."/>
            <person name="Sun F."/>
            <person name="Zhang X."/>
            <person name="Wang S."/>
            <person name="Shao Z."/>
        </authorList>
    </citation>
    <scope>NUCLEOTIDE SEQUENCE [LARGE SCALE GENOMIC DNA]</scope>
    <source>
        <strain evidence="9 10">PTG4-2</strain>
    </source>
</reference>
<comment type="subcellular location">
    <subcellularLocation>
        <location evidence="1 7">Cell inner membrane</location>
        <topology evidence="1 7">Multi-pass membrane protein</topology>
    </subcellularLocation>
</comment>
<evidence type="ECO:0000256" key="1">
    <source>
        <dbReference type="ARBA" id="ARBA00004429"/>
    </source>
</evidence>
<dbReference type="InterPro" id="IPR010656">
    <property type="entry name" value="DctM"/>
</dbReference>
<gene>
    <name evidence="9" type="ORF">DLJ53_11535</name>
</gene>